<evidence type="ECO:0000313" key="1">
    <source>
        <dbReference type="EMBL" id="WAE39576.1"/>
    </source>
</evidence>
<evidence type="ECO:0000313" key="2">
    <source>
        <dbReference type="Proteomes" id="UP001156237"/>
    </source>
</evidence>
<proteinExistence type="predicted"/>
<accession>A0A9E8VDJ6</accession>
<dbReference type="EMBL" id="OP880253">
    <property type="protein sequence ID" value="WAE39576.1"/>
    <property type="molecule type" value="Genomic_DNA"/>
</dbReference>
<dbReference type="Proteomes" id="UP001156237">
    <property type="component" value="Segment"/>
</dbReference>
<name>A0A9E8VDJ6_9CAUD</name>
<sequence>MKILEKIAKEYEEGRVVTEREIVKMIDEEIESLWKEIKEIKEIIKELKIVGDAR</sequence>
<protein>
    <submittedName>
        <fullName evidence="1">Uncharacterized protein</fullName>
    </submittedName>
</protein>
<keyword evidence="2" id="KW-1185">Reference proteome</keyword>
<gene>
    <name evidence="1" type="ORF">FHOMOCKG_00048</name>
</gene>
<reference evidence="1 2" key="1">
    <citation type="submission" date="2022-10" db="EMBL/GenBank/DDBJ databases">
        <title>Evolutionary Diversification of Methanotrophic Ca. Methanophagales (ANME-1) and Their Expansive Virome.</title>
        <authorList>
            <person name="Laso-Perez R."/>
            <person name="Wu F."/>
            <person name="Cremiere A."/>
            <person name="Speth D.R."/>
            <person name="Magyar J.S."/>
            <person name="Krupovic M."/>
            <person name="Orphan V.J."/>
        </authorList>
    </citation>
    <scope>NUCLEOTIDE SEQUENCE [LARGE SCALE GENOMIC DNA]</scope>
</reference>
<organism evidence="1 2">
    <name type="scientific">Methanophagales virus GBV302</name>
    <dbReference type="NCBI Taxonomy" id="2999281"/>
    <lineage>
        <taxon>Viruses</taxon>
        <taxon>Duplodnaviria</taxon>
        <taxon>Heunggongvirae</taxon>
        <taxon>Uroviricota</taxon>
        <taxon>Caudoviricetes</taxon>
        <taxon>Nakonvirales</taxon>
        <taxon>Ekchuahviridae</taxon>
        <taxon>Kukulkanvirus</taxon>
        <taxon>Kukulkanvirus mexicoense</taxon>
    </lineage>
</organism>